<dbReference type="Proteomes" id="UP000770661">
    <property type="component" value="Unassembled WGS sequence"/>
</dbReference>
<evidence type="ECO:0000313" key="2">
    <source>
        <dbReference type="EMBL" id="KAG0720430.1"/>
    </source>
</evidence>
<name>A0A8J4Y3U6_CHIOP</name>
<gene>
    <name evidence="2" type="ORF">GWK47_048536</name>
</gene>
<keyword evidence="3" id="KW-1185">Reference proteome</keyword>
<evidence type="ECO:0000313" key="3">
    <source>
        <dbReference type="Proteomes" id="UP000770661"/>
    </source>
</evidence>
<protein>
    <submittedName>
        <fullName evidence="2">Uncharacterized protein</fullName>
    </submittedName>
</protein>
<accession>A0A8J4Y3U6</accession>
<feature type="compositionally biased region" description="Polar residues" evidence="1">
    <location>
        <begin position="1"/>
        <end position="17"/>
    </location>
</feature>
<sequence>MAYLTHSAQSRSPSPAHSISPDLPFAQAHLLKPQDYGGLSDTSEDETELRNLSNSSAEASPCVSPAPPRIINYVPKKVEFVQASVHGADEGPLQQRQEAEGSAQGPAIMIYDPDHTETYCTPLLISDVITASAMWWSRGACVHITPAGSDVTVTYCESVDKMHVHYVQQKRKV</sequence>
<reference evidence="2" key="1">
    <citation type="submission" date="2020-07" db="EMBL/GenBank/DDBJ databases">
        <title>The High-quality genome of the commercially important snow crab, Chionoecetes opilio.</title>
        <authorList>
            <person name="Jeong J.-H."/>
            <person name="Ryu S."/>
        </authorList>
    </citation>
    <scope>NUCLEOTIDE SEQUENCE</scope>
    <source>
        <strain evidence="2">MADBK_172401_WGS</strain>
        <tissue evidence="2">Digestive gland</tissue>
    </source>
</reference>
<dbReference type="EMBL" id="JACEEZ010012884">
    <property type="protein sequence ID" value="KAG0720430.1"/>
    <property type="molecule type" value="Genomic_DNA"/>
</dbReference>
<evidence type="ECO:0000256" key="1">
    <source>
        <dbReference type="SAM" id="MobiDB-lite"/>
    </source>
</evidence>
<proteinExistence type="predicted"/>
<organism evidence="2 3">
    <name type="scientific">Chionoecetes opilio</name>
    <name type="common">Atlantic snow crab</name>
    <name type="synonym">Cancer opilio</name>
    <dbReference type="NCBI Taxonomy" id="41210"/>
    <lineage>
        <taxon>Eukaryota</taxon>
        <taxon>Metazoa</taxon>
        <taxon>Ecdysozoa</taxon>
        <taxon>Arthropoda</taxon>
        <taxon>Crustacea</taxon>
        <taxon>Multicrustacea</taxon>
        <taxon>Malacostraca</taxon>
        <taxon>Eumalacostraca</taxon>
        <taxon>Eucarida</taxon>
        <taxon>Decapoda</taxon>
        <taxon>Pleocyemata</taxon>
        <taxon>Brachyura</taxon>
        <taxon>Eubrachyura</taxon>
        <taxon>Majoidea</taxon>
        <taxon>Majidae</taxon>
        <taxon>Chionoecetes</taxon>
    </lineage>
</organism>
<comment type="caution">
    <text evidence="2">The sequence shown here is derived from an EMBL/GenBank/DDBJ whole genome shotgun (WGS) entry which is preliminary data.</text>
</comment>
<feature type="region of interest" description="Disordered" evidence="1">
    <location>
        <begin position="1"/>
        <end position="63"/>
    </location>
</feature>
<dbReference type="OrthoDB" id="2099265at2759"/>
<dbReference type="AlphaFoldDB" id="A0A8J4Y3U6"/>